<evidence type="ECO:0000313" key="10">
    <source>
        <dbReference type="EMBL" id="KAJ8037395.1"/>
    </source>
</evidence>
<keyword evidence="11" id="KW-1185">Reference proteome</keyword>
<proteinExistence type="predicted"/>
<feature type="transmembrane region" description="Helical" evidence="7">
    <location>
        <begin position="992"/>
        <end position="1015"/>
    </location>
</feature>
<dbReference type="InterPro" id="IPR013783">
    <property type="entry name" value="Ig-like_fold"/>
</dbReference>
<gene>
    <name evidence="10" type="ORF">HOLleu_18201</name>
</gene>
<dbReference type="InterPro" id="IPR057598">
    <property type="entry name" value="Fn3_PTPRU"/>
</dbReference>
<dbReference type="AlphaFoldDB" id="A0A9Q1H9A2"/>
<evidence type="ECO:0000256" key="8">
    <source>
        <dbReference type="SAM" id="SignalP"/>
    </source>
</evidence>
<dbReference type="SUPFAM" id="SSF49265">
    <property type="entry name" value="Fibronectin type III"/>
    <property type="match status" value="4"/>
</dbReference>
<feature type="signal peptide" evidence="8">
    <location>
        <begin position="1"/>
        <end position="24"/>
    </location>
</feature>
<feature type="domain" description="Fibronectin type-III" evidence="9">
    <location>
        <begin position="29"/>
        <end position="129"/>
    </location>
</feature>
<dbReference type="OrthoDB" id="6418794at2759"/>
<keyword evidence="4 7" id="KW-1133">Transmembrane helix</keyword>
<feature type="domain" description="Fibronectin type-III" evidence="9">
    <location>
        <begin position="134"/>
        <end position="238"/>
    </location>
</feature>
<feature type="domain" description="Fibronectin type-III" evidence="9">
    <location>
        <begin position="758"/>
        <end position="862"/>
    </location>
</feature>
<dbReference type="InterPro" id="IPR003961">
    <property type="entry name" value="FN3_dom"/>
</dbReference>
<protein>
    <submittedName>
        <fullName evidence="10">Phosphatidylinositol phosphatase PTPRQ</fullName>
    </submittedName>
</protein>
<dbReference type="CDD" id="cd00063">
    <property type="entry name" value="FN3"/>
    <property type="match status" value="7"/>
</dbReference>
<feature type="domain" description="Fibronectin type-III" evidence="9">
    <location>
        <begin position="660"/>
        <end position="757"/>
    </location>
</feature>
<dbReference type="PROSITE" id="PS50853">
    <property type="entry name" value="FN3"/>
    <property type="match status" value="8"/>
</dbReference>
<evidence type="ECO:0000256" key="1">
    <source>
        <dbReference type="ARBA" id="ARBA00004479"/>
    </source>
</evidence>
<evidence type="ECO:0000256" key="6">
    <source>
        <dbReference type="ARBA" id="ARBA00023180"/>
    </source>
</evidence>
<sequence>MTEVWKTFSVWMYMLCLFIASTYAVPPRIVSPPTVTLAQSEGITIQWSAWDENTDDGDGPVASYLAVAREASADPNAEFTVTVDAGLDTSVKVEPLTWETEYEIAVICVDGNGDRGDPSPLLTVTTPCGVPREAPTLDSLEAVNTTALRLTWSAPDQSSWRCSSLDDIQVSYEYKRNTVSTFPSSSNNPRTPINDGELVIGNLDPCSTYDVLVYMYATTSQESSEGEATSTINGTTEFEKVGPISSPSHISQSNLGPNFILTWSPPSTGYCLPDSYILTHAVTSRLACPDEEVTKVVEEVTDITVTTYLLNDLDYYSEYEINITGINELGPGETVTYYAPTVDGVPTTAPVPMYREDLAAPGELNFNWTETPCEEIQGKFGRYLYELYRPQWDEMGRTFSLDNREAKFTGLLGCTEYKFRVRMTNLKGPGPFSELLPATTPTEAPGHVKDLSSRVVVGTPTSLNVSWTPDTDTPCAPESYQLQYTLSVADQCEDVNTTSPTMLPTVAYPDTYVVIENLQPYSTYEISIFAQNEGGNSSKVSKMVSTGEQATFPNSTELRVPTGMPADVSVTQVDYDRLSFSFSELPCGTRLGQIIGYNYELRDVSSDEVMNGTTNEMMVTLTGLSRSTEYSFKVRAGNTAGFGPFSSEVLQSTTLGLPSAPVDLTIDGNPSSPITLVWSPPSSPNGDILSYQMYYWNASEDISAAEMIDIENTFGGQAEVMIEDLEPLTEYIFGVRATNEAGQGPWSNNVTEEIWEGAPSPVVNLMATEVSEDSLYIQWEAPLDPKGIISKYTFVYSVSDRPYAMMDDTEEKYTEVLTPTEMGFTLYNLEPATEYEITVTASTRREDGEPSTITQYTLVPDDIPAPEEVFLEYSVVTDDGKLAVKLPPPQYPYATGYQIGVHCADVSYEPVFFTGDNATDCSYITGEVPRNDEEQIFYIGDDEMYGKYHNKPLDPEREYKVYVSIISRTDMGSSSSWGSEPLEAPERKAGLIILWIFIIILLIVLILLILWCVFVRLRKNKEEKKPPGTPEEQVPLE</sequence>
<dbReference type="SMART" id="SM00060">
    <property type="entry name" value="FN3"/>
    <property type="match status" value="9"/>
</dbReference>
<evidence type="ECO:0000259" key="9">
    <source>
        <dbReference type="PROSITE" id="PS50853"/>
    </source>
</evidence>
<dbReference type="Pfam" id="PF23144">
    <property type="entry name" value="Fn3_PTPRU"/>
    <property type="match status" value="1"/>
</dbReference>
<evidence type="ECO:0000256" key="4">
    <source>
        <dbReference type="ARBA" id="ARBA00022989"/>
    </source>
</evidence>
<evidence type="ECO:0000256" key="5">
    <source>
        <dbReference type="ARBA" id="ARBA00023136"/>
    </source>
</evidence>
<evidence type="ECO:0000256" key="2">
    <source>
        <dbReference type="ARBA" id="ARBA00022692"/>
    </source>
</evidence>
<keyword evidence="3 8" id="KW-0732">Signal</keyword>
<evidence type="ECO:0000256" key="7">
    <source>
        <dbReference type="SAM" id="Phobius"/>
    </source>
</evidence>
<feature type="domain" description="Fibronectin type-III" evidence="9">
    <location>
        <begin position="360"/>
        <end position="443"/>
    </location>
</feature>
<feature type="domain" description="Fibronectin type-III" evidence="9">
    <location>
        <begin position="444"/>
        <end position="554"/>
    </location>
</feature>
<dbReference type="EMBL" id="JAIZAY010000008">
    <property type="protein sequence ID" value="KAJ8037395.1"/>
    <property type="molecule type" value="Genomic_DNA"/>
</dbReference>
<feature type="chain" id="PRO_5040157835" evidence="8">
    <location>
        <begin position="25"/>
        <end position="1037"/>
    </location>
</feature>
<dbReference type="Gene3D" id="2.60.40.10">
    <property type="entry name" value="Immunoglobulins"/>
    <property type="match status" value="8"/>
</dbReference>
<comment type="subcellular location">
    <subcellularLocation>
        <location evidence="1">Membrane</location>
        <topology evidence="1">Single-pass type I membrane protein</topology>
    </subcellularLocation>
</comment>
<dbReference type="Proteomes" id="UP001152320">
    <property type="component" value="Chromosome 8"/>
</dbReference>
<dbReference type="InterPro" id="IPR036116">
    <property type="entry name" value="FN3_sf"/>
</dbReference>
<feature type="domain" description="Fibronectin type-III" evidence="9">
    <location>
        <begin position="243"/>
        <end position="352"/>
    </location>
</feature>
<keyword evidence="6" id="KW-0325">Glycoprotein</keyword>
<evidence type="ECO:0000313" key="11">
    <source>
        <dbReference type="Proteomes" id="UP001152320"/>
    </source>
</evidence>
<accession>A0A9Q1H9A2</accession>
<dbReference type="PANTHER" id="PTHR26391:SF18">
    <property type="entry name" value="PROTEIN KINASE RECEPTOR TIE-1, PUTATIVE-RELATED"/>
    <property type="match status" value="1"/>
</dbReference>
<comment type="caution">
    <text evidence="10">The sequence shown here is derived from an EMBL/GenBank/DDBJ whole genome shotgun (WGS) entry which is preliminary data.</text>
</comment>
<evidence type="ECO:0000256" key="3">
    <source>
        <dbReference type="ARBA" id="ARBA00022729"/>
    </source>
</evidence>
<keyword evidence="5 7" id="KW-0472">Membrane</keyword>
<name>A0A9Q1H9A2_HOLLE</name>
<keyword evidence="2 7" id="KW-0812">Transmembrane</keyword>
<organism evidence="10 11">
    <name type="scientific">Holothuria leucospilota</name>
    <name type="common">Black long sea cucumber</name>
    <name type="synonym">Mertensiothuria leucospilota</name>
    <dbReference type="NCBI Taxonomy" id="206669"/>
    <lineage>
        <taxon>Eukaryota</taxon>
        <taxon>Metazoa</taxon>
        <taxon>Echinodermata</taxon>
        <taxon>Eleutherozoa</taxon>
        <taxon>Echinozoa</taxon>
        <taxon>Holothuroidea</taxon>
        <taxon>Aspidochirotacea</taxon>
        <taxon>Aspidochirotida</taxon>
        <taxon>Holothuriidae</taxon>
        <taxon>Holothuria</taxon>
    </lineage>
</organism>
<dbReference type="GO" id="GO:0016020">
    <property type="term" value="C:membrane"/>
    <property type="evidence" value="ECO:0007669"/>
    <property type="project" value="UniProtKB-SubCell"/>
</dbReference>
<dbReference type="PANTHER" id="PTHR26391">
    <property type="entry name" value="INACTIVE TYROSINE-PROTEIN KINASE 7"/>
    <property type="match status" value="1"/>
</dbReference>
<feature type="domain" description="Fibronectin type-III" evidence="9">
    <location>
        <begin position="564"/>
        <end position="656"/>
    </location>
</feature>
<dbReference type="Pfam" id="PF00041">
    <property type="entry name" value="fn3"/>
    <property type="match status" value="5"/>
</dbReference>
<reference evidence="10" key="1">
    <citation type="submission" date="2021-10" db="EMBL/GenBank/DDBJ databases">
        <title>Tropical sea cucumber genome reveals ecological adaptation and Cuvierian tubules defense mechanism.</title>
        <authorList>
            <person name="Chen T."/>
        </authorList>
    </citation>
    <scope>NUCLEOTIDE SEQUENCE</scope>
    <source>
        <strain evidence="10">Nanhai2018</strain>
        <tissue evidence="10">Muscle</tissue>
    </source>
</reference>